<protein>
    <submittedName>
        <fullName evidence="2">Uncharacterized protein</fullName>
    </submittedName>
</protein>
<evidence type="ECO:0000313" key="2">
    <source>
        <dbReference type="EMBL" id="MCS3866560.1"/>
    </source>
</evidence>
<dbReference type="EMBL" id="JANTYZ010000014">
    <property type="protein sequence ID" value="MCS3866560.1"/>
    <property type="molecule type" value="Genomic_DNA"/>
</dbReference>
<dbReference type="AlphaFoldDB" id="A0A9X2ZML8"/>
<proteinExistence type="predicted"/>
<feature type="compositionally biased region" description="Low complexity" evidence="1">
    <location>
        <begin position="18"/>
        <end position="27"/>
    </location>
</feature>
<organism evidence="2 3">
    <name type="scientific">Salinibacter ruber</name>
    <dbReference type="NCBI Taxonomy" id="146919"/>
    <lineage>
        <taxon>Bacteria</taxon>
        <taxon>Pseudomonadati</taxon>
        <taxon>Rhodothermota</taxon>
        <taxon>Rhodothermia</taxon>
        <taxon>Rhodothermales</taxon>
        <taxon>Salinibacteraceae</taxon>
        <taxon>Salinibacter</taxon>
    </lineage>
</organism>
<gene>
    <name evidence="2" type="ORF">GGP82_003134</name>
</gene>
<evidence type="ECO:0000313" key="3">
    <source>
        <dbReference type="Proteomes" id="UP001155034"/>
    </source>
</evidence>
<reference evidence="2" key="1">
    <citation type="submission" date="2022-08" db="EMBL/GenBank/DDBJ databases">
        <title>Genomic Encyclopedia of Type Strains, Phase V (KMG-V): Genome sequencing to study the core and pangenomes of soil and plant-associated prokaryotes.</title>
        <authorList>
            <person name="Whitman W."/>
        </authorList>
    </citation>
    <scope>NUCLEOTIDE SEQUENCE</scope>
    <source>
        <strain evidence="2">SP2016B</strain>
    </source>
</reference>
<sequence>MRNPLIGSAYSEKPSNQESSSESSISDVDELLSLVKETEAAKDIYRNIEVLGAASKSDYGRIRGGLKDATGVNLNQLDAAVREAREEAEKRRKEEAREARREEVEAAGTPTVQVTGRPSSEVVDDLSAALEEANEPPRLFRREGEIVRPRTDEDGRVQVEEISHAWFDDFLSRCTRCVNEEYQPHDPSQRLVERVVERVDLPPLRGITQVPLLRPDGTVFSDPGYDEDTCRLYHPDEEQDLDSIPAQPTTADVEEARELLLEAWWDHPFDGEASRSNMVGLALTPVVRPLLEGANVPLGIIDAPRAGSGKDLAGQIAALASTGQFPGTMSDPNTKSEWRKQITAQLVRGERFVLVSDVTGTIDNAPLRRVLTTPTWSDRILGATRQVRLPANAVWCATGNNLRPQGDMVRRCFLIRLDTEMQRPWTRSDFRHQQPQWTQEHCGELAGALLTLARAWIAAGQPDPDTPTLGSFEEWCRVVGGILQNAGFGNFLGNQDGLTDTEFSEDDRWSLLLEAIHDWQREALNGEPFTARTLADRIEEYESSIDLIADSDISLDSDNSLIEPIVKHLPENIQHEVRRGKPFTQSLGKTFGWNEDRRFPNGWFLTSEGKGREGTLWNVRSDDGEGGVGGESPKDGENLSSHRHERGKEAPF</sequence>
<feature type="region of interest" description="Disordered" evidence="1">
    <location>
        <begin position="85"/>
        <end position="119"/>
    </location>
</feature>
<feature type="region of interest" description="Disordered" evidence="1">
    <location>
        <begin position="614"/>
        <end position="652"/>
    </location>
</feature>
<comment type="caution">
    <text evidence="2">The sequence shown here is derived from an EMBL/GenBank/DDBJ whole genome shotgun (WGS) entry which is preliminary data.</text>
</comment>
<dbReference type="Proteomes" id="UP001155034">
    <property type="component" value="Unassembled WGS sequence"/>
</dbReference>
<feature type="region of interest" description="Disordered" evidence="1">
    <location>
        <begin position="1"/>
        <end position="27"/>
    </location>
</feature>
<feature type="compositionally biased region" description="Basic and acidic residues" evidence="1">
    <location>
        <begin position="85"/>
        <end position="104"/>
    </location>
</feature>
<evidence type="ECO:0000256" key="1">
    <source>
        <dbReference type="SAM" id="MobiDB-lite"/>
    </source>
</evidence>
<name>A0A9X2ZML8_9BACT</name>
<dbReference type="RefSeq" id="WP_259084128.1">
    <property type="nucleotide sequence ID" value="NZ_JANTYZ010000014.1"/>
</dbReference>
<accession>A0A9X2ZML8</accession>
<feature type="compositionally biased region" description="Basic and acidic residues" evidence="1">
    <location>
        <begin position="632"/>
        <end position="652"/>
    </location>
</feature>